<dbReference type="Proteomes" id="UP001629249">
    <property type="component" value="Unassembled WGS sequence"/>
</dbReference>
<accession>A0ABW8ZVV8</accession>
<evidence type="ECO:0000313" key="2">
    <source>
        <dbReference type="Proteomes" id="UP001629249"/>
    </source>
</evidence>
<evidence type="ECO:0000313" key="1">
    <source>
        <dbReference type="EMBL" id="MFL9886805.1"/>
    </source>
</evidence>
<organism evidence="1 2">
    <name type="scientific">Paraburkholderia agricolaris</name>
    <dbReference type="NCBI Taxonomy" id="2152888"/>
    <lineage>
        <taxon>Bacteria</taxon>
        <taxon>Pseudomonadati</taxon>
        <taxon>Pseudomonadota</taxon>
        <taxon>Betaproteobacteria</taxon>
        <taxon>Burkholderiales</taxon>
        <taxon>Burkholderiaceae</taxon>
        <taxon>Paraburkholderia</taxon>
    </lineage>
</organism>
<keyword evidence="2" id="KW-1185">Reference proteome</keyword>
<gene>
    <name evidence="1" type="ORF">PQR66_27450</name>
</gene>
<comment type="caution">
    <text evidence="1">The sequence shown here is derived from an EMBL/GenBank/DDBJ whole genome shotgun (WGS) entry which is preliminary data.</text>
</comment>
<evidence type="ECO:0008006" key="3">
    <source>
        <dbReference type="Google" id="ProtNLM"/>
    </source>
</evidence>
<proteinExistence type="predicted"/>
<dbReference type="EMBL" id="JAQQFN010000023">
    <property type="protein sequence ID" value="MFL9886805.1"/>
    <property type="molecule type" value="Genomic_DNA"/>
</dbReference>
<sequence length="64" mass="6925">MITDAKLMRCGGCGADVFKLFTADRQARIAADCQGCKSVSYIEPVPARLGIAWDDDSLGRLTVF</sequence>
<protein>
    <recommendedName>
        <fullName evidence="3">MJ0042 family finger-like domain-containing protein</fullName>
    </recommendedName>
</protein>
<name>A0ABW8ZVV8_9BURK</name>
<dbReference type="RefSeq" id="WP_408330565.1">
    <property type="nucleotide sequence ID" value="NZ_JAQQFH010000015.1"/>
</dbReference>
<reference evidence="1 2" key="1">
    <citation type="journal article" date="2024" name="Chem. Sci.">
        <title>Discovery of megapolipeptins by genome mining of a Burkholderiales bacteria collection.</title>
        <authorList>
            <person name="Paulo B.S."/>
            <person name="Recchia M.J.J."/>
            <person name="Lee S."/>
            <person name="Fergusson C.H."/>
            <person name="Romanowski S.B."/>
            <person name="Hernandez A."/>
            <person name="Krull N."/>
            <person name="Liu D.Y."/>
            <person name="Cavanagh H."/>
            <person name="Bos A."/>
            <person name="Gray C.A."/>
            <person name="Murphy B.T."/>
            <person name="Linington R.G."/>
            <person name="Eustaquio A.S."/>
        </authorList>
    </citation>
    <scope>NUCLEOTIDE SEQUENCE [LARGE SCALE GENOMIC DNA]</scope>
    <source>
        <strain evidence="1 2">RL16-012-BIC-B</strain>
    </source>
</reference>